<dbReference type="SUPFAM" id="SSF55729">
    <property type="entry name" value="Acyl-CoA N-acyltransferases (Nat)"/>
    <property type="match status" value="1"/>
</dbReference>
<evidence type="ECO:0000259" key="1">
    <source>
        <dbReference type="PROSITE" id="PS51186"/>
    </source>
</evidence>
<dbReference type="OrthoDB" id="4072826at2759"/>
<dbReference type="PANTHER" id="PTHR43792:SF1">
    <property type="entry name" value="N-ACETYLTRANSFERASE DOMAIN-CONTAINING PROTEIN"/>
    <property type="match status" value="1"/>
</dbReference>
<organism evidence="2 3">
    <name type="scientific">Penicillium capsulatum</name>
    <dbReference type="NCBI Taxonomy" id="69766"/>
    <lineage>
        <taxon>Eukaryota</taxon>
        <taxon>Fungi</taxon>
        <taxon>Dikarya</taxon>
        <taxon>Ascomycota</taxon>
        <taxon>Pezizomycotina</taxon>
        <taxon>Eurotiomycetes</taxon>
        <taxon>Eurotiomycetidae</taxon>
        <taxon>Eurotiales</taxon>
        <taxon>Aspergillaceae</taxon>
        <taxon>Penicillium</taxon>
    </lineage>
</organism>
<dbReference type="PROSITE" id="PS51186">
    <property type="entry name" value="GNAT"/>
    <property type="match status" value="1"/>
</dbReference>
<evidence type="ECO:0000313" key="2">
    <source>
        <dbReference type="EMBL" id="KAJ5182820.1"/>
    </source>
</evidence>
<dbReference type="PANTHER" id="PTHR43792">
    <property type="entry name" value="GNAT FAMILY, PUTATIVE (AFU_ORTHOLOGUE AFUA_3G00765)-RELATED-RELATED"/>
    <property type="match status" value="1"/>
</dbReference>
<dbReference type="Proteomes" id="UP001146351">
    <property type="component" value="Unassembled WGS sequence"/>
</dbReference>
<proteinExistence type="predicted"/>
<name>A0A9W9ITI8_9EURO</name>
<dbReference type="InterPro" id="IPR000182">
    <property type="entry name" value="GNAT_dom"/>
</dbReference>
<protein>
    <recommendedName>
        <fullName evidence="1">N-acetyltransferase domain-containing protein</fullName>
    </recommendedName>
</protein>
<gene>
    <name evidence="2" type="ORF">N7492_000436</name>
</gene>
<comment type="caution">
    <text evidence="2">The sequence shown here is derived from an EMBL/GenBank/DDBJ whole genome shotgun (WGS) entry which is preliminary data.</text>
</comment>
<dbReference type="AlphaFoldDB" id="A0A9W9ITI8"/>
<reference evidence="2" key="1">
    <citation type="submission" date="2022-11" db="EMBL/GenBank/DDBJ databases">
        <authorList>
            <person name="Petersen C."/>
        </authorList>
    </citation>
    <scope>NUCLEOTIDE SEQUENCE</scope>
    <source>
        <strain evidence="2">IBT 21917</strain>
    </source>
</reference>
<dbReference type="Gene3D" id="3.40.630.30">
    <property type="match status" value="1"/>
</dbReference>
<accession>A0A9W9ITI8</accession>
<keyword evidence="3" id="KW-1185">Reference proteome</keyword>
<reference evidence="2" key="2">
    <citation type="journal article" date="2023" name="IMA Fungus">
        <title>Comparative genomic study of the Penicillium genus elucidates a diverse pangenome and 15 lateral gene transfer events.</title>
        <authorList>
            <person name="Petersen C."/>
            <person name="Sorensen T."/>
            <person name="Nielsen M.R."/>
            <person name="Sondergaard T.E."/>
            <person name="Sorensen J.L."/>
            <person name="Fitzpatrick D.A."/>
            <person name="Frisvad J.C."/>
            <person name="Nielsen K.L."/>
        </authorList>
    </citation>
    <scope>NUCLEOTIDE SEQUENCE</scope>
    <source>
        <strain evidence="2">IBT 21917</strain>
    </source>
</reference>
<sequence length="215" mass="24381">MDLTPRQALDAIIPASPPSIESSRLLLRPITHADIPAVFAIRSRPEVARHNHPKRPFQSLAETHEWLKGKTFTGPGQATGRSFTFAIVDKSRIAPQDSVIGYVSINTLEPSPEIGYSLLPEVWGRGYATEALQMMLKVWWDLPRTSLDDSLEKEHVYAICEQENHGSCHVLRKCGFEVVREDVYQTTPLFVWALGRPSNDHDQSTEYRYIKVQRS</sequence>
<dbReference type="GO" id="GO:0016747">
    <property type="term" value="F:acyltransferase activity, transferring groups other than amino-acyl groups"/>
    <property type="evidence" value="ECO:0007669"/>
    <property type="project" value="InterPro"/>
</dbReference>
<dbReference type="InterPro" id="IPR051531">
    <property type="entry name" value="N-acetyltransferase"/>
</dbReference>
<dbReference type="InterPro" id="IPR016181">
    <property type="entry name" value="Acyl_CoA_acyltransferase"/>
</dbReference>
<dbReference type="Pfam" id="PF13302">
    <property type="entry name" value="Acetyltransf_3"/>
    <property type="match status" value="1"/>
</dbReference>
<evidence type="ECO:0000313" key="3">
    <source>
        <dbReference type="Proteomes" id="UP001146351"/>
    </source>
</evidence>
<feature type="domain" description="N-acetyltransferase" evidence="1">
    <location>
        <begin position="25"/>
        <end position="197"/>
    </location>
</feature>
<dbReference type="EMBL" id="JAPQKO010000001">
    <property type="protein sequence ID" value="KAJ5182820.1"/>
    <property type="molecule type" value="Genomic_DNA"/>
</dbReference>